<dbReference type="AlphaFoldDB" id="Q9F5M2"/>
<feature type="non-terminal residue" evidence="3">
    <location>
        <position position="1"/>
    </location>
</feature>
<feature type="region of interest" description="Disordered" evidence="1">
    <location>
        <begin position="152"/>
        <end position="208"/>
    </location>
</feature>
<feature type="compositionally biased region" description="Low complexity" evidence="1">
    <location>
        <begin position="173"/>
        <end position="186"/>
    </location>
</feature>
<proteinExistence type="predicted"/>
<gene>
    <name evidence="3" type="primary">pucC</name>
</gene>
<accession>Q9F5M2</accession>
<reference evidence="3" key="1">
    <citation type="submission" date="2000-10" db="EMBL/GenBank/DDBJ databases">
        <title>LHII antenna pucBA from Rubrivivax gelatinosus strain S1.</title>
        <authorList>
            <person name="Steunou A.S."/>
            <person name="Pinta V."/>
            <person name="Astier C."/>
        </authorList>
    </citation>
    <scope>NUCLEOTIDE SEQUENCE</scope>
    <source>
        <strain evidence="3">S1</strain>
    </source>
</reference>
<evidence type="ECO:0000313" key="3">
    <source>
        <dbReference type="EMBL" id="AAG30940.1"/>
    </source>
</evidence>
<sequence length="256" mass="27882">DPGRGADDDDPQRARALEAGEPAPAPRRPAPRRRSFLRRGLAALRRQRQPGRAPAADDRPGHRGLHDGGRAARTLWRPGAGADGRRHDQADGDAGAGRAVRLRPGVQGAEPRHGPVPHGLLGRAGGHPGLRLRHHRRADELAVRLRRRGGADRFRRRPVRPRHADRDDEPRAARSGRPGARCLGRGASHGRGPGDGGRRHPARRRAGAGDWHPWTHWISIPATGYVFVYVIELALLLGTIAAMVPLIGRQARRMPA</sequence>
<evidence type="ECO:0000256" key="1">
    <source>
        <dbReference type="SAM" id="MobiDB-lite"/>
    </source>
</evidence>
<feature type="transmembrane region" description="Helical" evidence="2">
    <location>
        <begin position="226"/>
        <end position="247"/>
    </location>
</feature>
<feature type="compositionally biased region" description="Basic and acidic residues" evidence="1">
    <location>
        <begin position="55"/>
        <end position="70"/>
    </location>
</feature>
<name>Q9F5M2_RUBGE</name>
<evidence type="ECO:0000256" key="2">
    <source>
        <dbReference type="SAM" id="Phobius"/>
    </source>
</evidence>
<feature type="region of interest" description="Disordered" evidence="1">
    <location>
        <begin position="1"/>
        <end position="135"/>
    </location>
</feature>
<dbReference type="EMBL" id="AF312921">
    <property type="protein sequence ID" value="AAG30940.1"/>
    <property type="molecule type" value="Genomic_DNA"/>
</dbReference>
<feature type="compositionally biased region" description="Basic and acidic residues" evidence="1">
    <location>
        <begin position="162"/>
        <end position="172"/>
    </location>
</feature>
<feature type="compositionally biased region" description="Low complexity" evidence="1">
    <location>
        <begin position="38"/>
        <end position="54"/>
    </location>
</feature>
<keyword evidence="2" id="KW-0812">Transmembrane</keyword>
<protein>
    <submittedName>
        <fullName evidence="3">PucC</fullName>
    </submittedName>
</protein>
<keyword evidence="2" id="KW-0472">Membrane</keyword>
<keyword evidence="2" id="KW-1133">Transmembrane helix</keyword>
<feature type="compositionally biased region" description="Basic and acidic residues" evidence="1">
    <location>
        <begin position="1"/>
        <end position="18"/>
    </location>
</feature>
<organism evidence="3">
    <name type="scientific">Rubrivivax gelatinosus</name>
    <name type="common">Rhodocyclus gelatinosus</name>
    <name type="synonym">Rhodopseudomonas gelatinosa</name>
    <dbReference type="NCBI Taxonomy" id="28068"/>
    <lineage>
        <taxon>Bacteria</taxon>
        <taxon>Pseudomonadati</taxon>
        <taxon>Pseudomonadota</taxon>
        <taxon>Betaproteobacteria</taxon>
        <taxon>Burkholderiales</taxon>
        <taxon>Sphaerotilaceae</taxon>
        <taxon>Rubrivivax</taxon>
    </lineage>
</organism>